<sequence length="154" mass="16691">QPPYDNYYNISKAVYPSVDVPSLLIKITVTFLHGSDNLTHLAGSSESPINGSTSNISQTGENVRKTTETKITTYKFTWSASCLYVSGGSISLASMNAFSLWAIYPNRRERQLHLTLPHPCIGTPGGFGQGGDMGGSSANISSRILIPRILFYSL</sequence>
<gene>
    <name evidence="2" type="ORF">PLOB_00041811</name>
</gene>
<proteinExistence type="predicted"/>
<organism evidence="2 3">
    <name type="scientific">Porites lobata</name>
    <dbReference type="NCBI Taxonomy" id="104759"/>
    <lineage>
        <taxon>Eukaryota</taxon>
        <taxon>Metazoa</taxon>
        <taxon>Cnidaria</taxon>
        <taxon>Anthozoa</taxon>
        <taxon>Hexacorallia</taxon>
        <taxon>Scleractinia</taxon>
        <taxon>Fungiina</taxon>
        <taxon>Poritidae</taxon>
        <taxon>Porites</taxon>
    </lineage>
</organism>
<evidence type="ECO:0000313" key="2">
    <source>
        <dbReference type="EMBL" id="CAH3188862.1"/>
    </source>
</evidence>
<evidence type="ECO:0000313" key="3">
    <source>
        <dbReference type="Proteomes" id="UP001159405"/>
    </source>
</evidence>
<keyword evidence="1" id="KW-0812">Transmembrane</keyword>
<feature type="non-terminal residue" evidence="2">
    <location>
        <position position="1"/>
    </location>
</feature>
<evidence type="ECO:0000256" key="1">
    <source>
        <dbReference type="SAM" id="Phobius"/>
    </source>
</evidence>
<keyword evidence="1" id="KW-1133">Transmembrane helix</keyword>
<keyword evidence="1" id="KW-0472">Membrane</keyword>
<dbReference type="Proteomes" id="UP001159405">
    <property type="component" value="Unassembled WGS sequence"/>
</dbReference>
<keyword evidence="3" id="KW-1185">Reference proteome</keyword>
<dbReference type="EMBL" id="CALNXK010000660">
    <property type="protein sequence ID" value="CAH3188862.1"/>
    <property type="molecule type" value="Genomic_DNA"/>
</dbReference>
<feature type="transmembrane region" description="Helical" evidence="1">
    <location>
        <begin position="83"/>
        <end position="104"/>
    </location>
</feature>
<name>A0ABN8SEU4_9CNID</name>
<accession>A0ABN8SEU4</accession>
<comment type="caution">
    <text evidence="2">The sequence shown here is derived from an EMBL/GenBank/DDBJ whole genome shotgun (WGS) entry which is preliminary data.</text>
</comment>
<protein>
    <submittedName>
        <fullName evidence="2">Uncharacterized protein</fullName>
    </submittedName>
</protein>
<reference evidence="2 3" key="1">
    <citation type="submission" date="2022-05" db="EMBL/GenBank/DDBJ databases">
        <authorList>
            <consortium name="Genoscope - CEA"/>
            <person name="William W."/>
        </authorList>
    </citation>
    <scope>NUCLEOTIDE SEQUENCE [LARGE SCALE GENOMIC DNA]</scope>
</reference>